<keyword evidence="7" id="KW-0539">Nucleus</keyword>
<evidence type="ECO:0000256" key="6">
    <source>
        <dbReference type="ARBA" id="ARBA00022927"/>
    </source>
</evidence>
<dbReference type="InterPro" id="IPR013713">
    <property type="entry name" value="XPO2_central"/>
</dbReference>
<evidence type="ECO:0000256" key="1">
    <source>
        <dbReference type="ARBA" id="ARBA00004123"/>
    </source>
</evidence>
<dbReference type="InterPro" id="IPR058669">
    <property type="entry name" value="TPR_IPO7/11-like"/>
</dbReference>
<dbReference type="SUPFAM" id="SSF48371">
    <property type="entry name" value="ARM repeat"/>
    <property type="match status" value="1"/>
</dbReference>
<keyword evidence="4" id="KW-0813">Transport</keyword>
<keyword evidence="6" id="KW-0653">Protein transport</keyword>
<organism evidence="9 10">
    <name type="scientific">Oikopleura dioica</name>
    <name type="common">Tunicate</name>
    <dbReference type="NCBI Taxonomy" id="34765"/>
    <lineage>
        <taxon>Eukaryota</taxon>
        <taxon>Metazoa</taxon>
        <taxon>Chordata</taxon>
        <taxon>Tunicata</taxon>
        <taxon>Appendicularia</taxon>
        <taxon>Copelata</taxon>
        <taxon>Oikopleuridae</taxon>
        <taxon>Oikopleura</taxon>
    </lineage>
</organism>
<dbReference type="Gene3D" id="1.25.10.10">
    <property type="entry name" value="Leucine-rich Repeat Variant"/>
    <property type="match status" value="1"/>
</dbReference>
<evidence type="ECO:0000259" key="8">
    <source>
        <dbReference type="PROSITE" id="PS50166"/>
    </source>
</evidence>
<keyword evidence="10" id="KW-1185">Reference proteome</keyword>
<comment type="similarity">
    <text evidence="3">Belongs to the importin beta family.</text>
</comment>
<dbReference type="InterPro" id="IPR001494">
    <property type="entry name" value="Importin-beta_N"/>
</dbReference>
<evidence type="ECO:0000313" key="10">
    <source>
        <dbReference type="Proteomes" id="UP001158576"/>
    </source>
</evidence>
<dbReference type="PROSITE" id="PS50166">
    <property type="entry name" value="IMPORTIN_B_NT"/>
    <property type="match status" value="1"/>
</dbReference>
<evidence type="ECO:0000256" key="5">
    <source>
        <dbReference type="ARBA" id="ARBA00022490"/>
    </source>
</evidence>
<comment type="subcellular location">
    <subcellularLocation>
        <location evidence="2">Cytoplasm</location>
    </subcellularLocation>
    <subcellularLocation>
        <location evidence="1">Nucleus</location>
    </subcellularLocation>
</comment>
<dbReference type="Pfam" id="PF25758">
    <property type="entry name" value="TPR_IPO11"/>
    <property type="match status" value="1"/>
</dbReference>
<accession>A0ABN7SF69</accession>
<evidence type="ECO:0000256" key="4">
    <source>
        <dbReference type="ARBA" id="ARBA00022448"/>
    </source>
</evidence>
<dbReference type="Pfam" id="PF03810">
    <property type="entry name" value="IBN_N"/>
    <property type="match status" value="1"/>
</dbReference>
<proteinExistence type="inferred from homology"/>
<gene>
    <name evidence="9" type="ORF">OKIOD_LOCUS5698</name>
</gene>
<dbReference type="PANTHER" id="PTHR10997:SF18">
    <property type="entry name" value="D-IMPORTIN 7_RANBP7"/>
    <property type="match status" value="1"/>
</dbReference>
<reference evidence="9 10" key="1">
    <citation type="submission" date="2021-04" db="EMBL/GenBank/DDBJ databases">
        <authorList>
            <person name="Bliznina A."/>
        </authorList>
    </citation>
    <scope>NUCLEOTIDE SEQUENCE [LARGE SCALE GENOMIC DNA]</scope>
</reference>
<evidence type="ECO:0000256" key="3">
    <source>
        <dbReference type="ARBA" id="ARBA00007991"/>
    </source>
</evidence>
<protein>
    <submittedName>
        <fullName evidence="9">Oidioi.mRNA.OKI2018_I69.XSR.g14140.t1.cds</fullName>
    </submittedName>
</protein>
<evidence type="ECO:0000313" key="9">
    <source>
        <dbReference type="EMBL" id="CAG5095335.1"/>
    </source>
</evidence>
<feature type="domain" description="Importin N-terminal" evidence="8">
    <location>
        <begin position="24"/>
        <end position="105"/>
    </location>
</feature>
<dbReference type="Pfam" id="PF08506">
    <property type="entry name" value="Cse1"/>
    <property type="match status" value="1"/>
</dbReference>
<sequence>MNAENVAKMLAATVAPERDVAQQAEAKLEEMQKIIGFPGILLQLVMGESVDQSVKQAGAIMLKNFCHTFWADREMTAAGDSATNFVIHENDKAYIRENIVESIIASNELLRNQLTVIANHIIKHDYPHKFPEVNDKILAYLQERAEPAKLMGSLLVLYQIVKCFEYKSSKEREPLIMSMKVFLPIIQEMIDQLSAGDNNEASILLQKQILKIFFALTQYTMPLTLINAENFATWMEIIIRIIAIEVPAFVDEYDESDRAESPWWKVKKWCCHVVSRIFERYGSPGNVDEQYLDFANFWLKNYSIKVMAVQLQVLQRKKEEKYIAPRVLQQILNYVETAVGHAQTWKILKNVYNDMLIYILFPLLCFSEDDKDLWEDDPQEFIRSKFDVFEDFISPNTAAQTVLHTACSKRKQVLELTINFCSQKIQEGCTPQEQDGVLHIIGSVADALMKKKPFKDQMEGMLRDLVLPAFTNQEGYIRARACWVVQQCAHLKFKSDDILKAMADCVRGLLLNPQEHLPVRVEAAIALNQFVCQQHKIAQYMTQSLKEILEALLFLINETENDELTDVVRKIICYYCEEIAPFAVEMADKIVATFLKVIDNDDEDTSDDRAITAVGLLNTLETMLDVVDQEKSIMARLEGIVCRAIAHVLANRIMDYYEEVLSLLYSITCNQVSPEMWQALELIHNVFNDDGFDFFTEMMPCLHNFLVNDTEMFLSNPRNLEILFSMCCKVLTSDCGEDPESHAAKLLECIVIQCRSQVDPILPKILAPALERLTKEIKTPELRQMCLQVVVAAMLHNPDVVLGLLNEIRFPNSPEPIGSDQFVRKWLGHIEDFTGIHDRRVCIFGLCNLLLSSAKPACVWELRNEILPNFIHLFNGLKKAVALRDEEEDGEEEDAEIDDSDEELEEIDDDADLIDSDNEYKDILKDLDAGDESLWEAETGLETFQTDFDDEEKEDNDEYLRFCKAMQSIDAGDKQLYSGITEGLTNEFRDELMSIMNLSEERKKKYST</sequence>
<dbReference type="InterPro" id="IPR011989">
    <property type="entry name" value="ARM-like"/>
</dbReference>
<dbReference type="PANTHER" id="PTHR10997">
    <property type="entry name" value="IMPORTIN-7, 8, 11"/>
    <property type="match status" value="1"/>
</dbReference>
<dbReference type="InterPro" id="IPR016024">
    <property type="entry name" value="ARM-type_fold"/>
</dbReference>
<keyword evidence="5" id="KW-0963">Cytoplasm</keyword>
<evidence type="ECO:0000256" key="7">
    <source>
        <dbReference type="ARBA" id="ARBA00023242"/>
    </source>
</evidence>
<name>A0ABN7SF69_OIKDI</name>
<dbReference type="EMBL" id="OU015569">
    <property type="protein sequence ID" value="CAG5095335.1"/>
    <property type="molecule type" value="Genomic_DNA"/>
</dbReference>
<dbReference type="Proteomes" id="UP001158576">
    <property type="component" value="Chromosome XSR"/>
</dbReference>
<evidence type="ECO:0000256" key="2">
    <source>
        <dbReference type="ARBA" id="ARBA00004496"/>
    </source>
</evidence>
<dbReference type="SMART" id="SM00913">
    <property type="entry name" value="IBN_N"/>
    <property type="match status" value="1"/>
</dbReference>